<feature type="binding site" evidence="12">
    <location>
        <position position="146"/>
    </location>
    <ligand>
        <name>S-adenosyl-L-methionine</name>
        <dbReference type="ChEBI" id="CHEBI:59789"/>
    </ligand>
</feature>
<dbReference type="GO" id="GO:0046872">
    <property type="term" value="F:metal ion binding"/>
    <property type="evidence" value="ECO:0007669"/>
    <property type="project" value="UniProtKB-KW"/>
</dbReference>
<feature type="binding site" evidence="12">
    <location>
        <position position="332"/>
    </location>
    <ligand>
        <name>[4Fe-4S] cluster</name>
        <dbReference type="ChEBI" id="CHEBI:49883"/>
        <label>2</label>
        <note>4Fe-4S-substrate</note>
    </ligand>
</feature>
<evidence type="ECO:0000256" key="9">
    <source>
        <dbReference type="ARBA" id="ARBA00023150"/>
    </source>
</evidence>
<evidence type="ECO:0000256" key="8">
    <source>
        <dbReference type="ARBA" id="ARBA00023134"/>
    </source>
</evidence>
<keyword evidence="9 12" id="KW-0501">Molybdenum cofactor biosynthesis</keyword>
<feature type="binding site" evidence="12">
    <location>
        <position position="103"/>
    </location>
    <ligand>
        <name>S-adenosyl-L-methionine</name>
        <dbReference type="ChEBI" id="CHEBI:59789"/>
    </ligand>
</feature>
<feature type="binding site" evidence="12">
    <location>
        <position position="104"/>
    </location>
    <ligand>
        <name>[4Fe-4S] cluster</name>
        <dbReference type="ChEBI" id="CHEBI:49883"/>
        <label>1</label>
        <note>4Fe-4S-S-AdoMet</note>
    </ligand>
</feature>
<evidence type="ECO:0000256" key="11">
    <source>
        <dbReference type="ARBA" id="ARBA00048697"/>
    </source>
</evidence>
<feature type="domain" description="Radical SAM core" evidence="13">
    <location>
        <begin position="81"/>
        <end position="309"/>
    </location>
</feature>
<evidence type="ECO:0000256" key="2">
    <source>
        <dbReference type="ARBA" id="ARBA00022485"/>
    </source>
</evidence>
<evidence type="ECO:0000313" key="14">
    <source>
        <dbReference type="EMBL" id="MEG3435968.1"/>
    </source>
</evidence>
<dbReference type="InterPro" id="IPR040064">
    <property type="entry name" value="MoaA-like"/>
</dbReference>
<evidence type="ECO:0000256" key="3">
    <source>
        <dbReference type="ARBA" id="ARBA00022691"/>
    </source>
</evidence>
<feature type="binding site" evidence="12">
    <location>
        <position position="349"/>
    </location>
    <ligand>
        <name>[4Fe-4S] cluster</name>
        <dbReference type="ChEBI" id="CHEBI:49883"/>
        <label>2</label>
        <note>4Fe-4S-substrate</note>
    </ligand>
</feature>
<dbReference type="Pfam" id="PF06463">
    <property type="entry name" value="Mob_synth_C"/>
    <property type="match status" value="1"/>
</dbReference>
<dbReference type="InterPro" id="IPR007197">
    <property type="entry name" value="rSAM"/>
</dbReference>
<dbReference type="Pfam" id="PF04055">
    <property type="entry name" value="Radical_SAM"/>
    <property type="match status" value="1"/>
</dbReference>
<evidence type="ECO:0000256" key="5">
    <source>
        <dbReference type="ARBA" id="ARBA00022741"/>
    </source>
</evidence>
<reference evidence="14 15" key="1">
    <citation type="submission" date="2024-01" db="EMBL/GenBank/DDBJ databases">
        <title>Genomic insights into the taxonomy and metabolism of the cyanobacterium Pannus brasiliensis CCIBt3594.</title>
        <authorList>
            <person name="Machado M."/>
            <person name="Botero N.B."/>
            <person name="Andreote A.P.D."/>
            <person name="Feitosa A.M.T."/>
            <person name="Popin R."/>
            <person name="Sivonen K."/>
            <person name="Fiore M.F."/>
        </authorList>
    </citation>
    <scope>NUCLEOTIDE SEQUENCE [LARGE SCALE GENOMIC DNA]</scope>
    <source>
        <strain evidence="14 15">CCIBt3594</strain>
    </source>
</reference>
<comment type="cofactor">
    <cofactor evidence="12">
        <name>[4Fe-4S] cluster</name>
        <dbReference type="ChEBI" id="CHEBI:49883"/>
    </cofactor>
    <text evidence="12">Binds 2 [4Fe-4S] clusters. Binds 1 [4Fe-4S] cluster coordinated with 3 cysteines and an exchangeable S-adenosyl-L-methionine and 1 [4Fe-4S] cluster coordinated with 3 cysteines and the GTP-derived substrate.</text>
</comment>
<dbReference type="GO" id="GO:0051539">
    <property type="term" value="F:4 iron, 4 sulfur cluster binding"/>
    <property type="evidence" value="ECO:0007669"/>
    <property type="project" value="UniProtKB-UniRule"/>
</dbReference>
<dbReference type="PANTHER" id="PTHR22960">
    <property type="entry name" value="MOLYBDOPTERIN COFACTOR SYNTHESIS PROTEIN A"/>
    <property type="match status" value="1"/>
</dbReference>
<organism evidence="14 15">
    <name type="scientific">Pannus brasiliensis CCIBt3594</name>
    <dbReference type="NCBI Taxonomy" id="1427578"/>
    <lineage>
        <taxon>Bacteria</taxon>
        <taxon>Bacillati</taxon>
        <taxon>Cyanobacteriota</taxon>
        <taxon>Cyanophyceae</taxon>
        <taxon>Oscillatoriophycideae</taxon>
        <taxon>Chroococcales</taxon>
        <taxon>Microcystaceae</taxon>
        <taxon>Pannus</taxon>
    </lineage>
</organism>
<dbReference type="HAMAP" id="MF_01225_B">
    <property type="entry name" value="MoaA_B"/>
    <property type="match status" value="1"/>
</dbReference>
<keyword evidence="10 12" id="KW-0456">Lyase</keyword>
<evidence type="ECO:0000313" key="15">
    <source>
        <dbReference type="Proteomes" id="UP001328733"/>
    </source>
</evidence>
<sequence>MQYARARSIDRLPAKIFCREGSQEAGGRRQEAGGRSQEGKIPLLSPHLRTPYPRLLTDEAPYLNNWKVVKLNLFKAEFSRPNMNPIDYLRISLIDRCNFRCQYCMPEDAELDYVLRQDLLTTEEIIALVREVFIPVGFRNFRLTGGEPLLHPGVVEIVRSIAALPETRDLSLTTNGYLLDNLAEKLYGAGLRRINISLDSLDPETFDRIVGRRGRWQRTWTGIQKAREVGFDPLKLNVVVIPGVNDAEVEDLAALTLDRDWHVRFIEFMPIGNAELFQERAWIPSEELRARIRSRWGLQEGSVRGNGPADVFRIPGARGTIGFISQMSECFCDRCNRLRLSADGWLRPCLLNETGQIDLKTALRQGVSTSELRRKVRELIENKADINFKLRDTGTDTGIYTRTMSSIGG</sequence>
<dbReference type="PROSITE" id="PS51918">
    <property type="entry name" value="RADICAL_SAM"/>
    <property type="match status" value="1"/>
</dbReference>
<comment type="catalytic activity">
    <reaction evidence="11 12">
        <text>GTP + AH2 + S-adenosyl-L-methionine = (8S)-3',8-cyclo-7,8-dihydroguanosine 5'-triphosphate + 5'-deoxyadenosine + L-methionine + A + H(+)</text>
        <dbReference type="Rhea" id="RHEA:49576"/>
        <dbReference type="ChEBI" id="CHEBI:13193"/>
        <dbReference type="ChEBI" id="CHEBI:15378"/>
        <dbReference type="ChEBI" id="CHEBI:17319"/>
        <dbReference type="ChEBI" id="CHEBI:17499"/>
        <dbReference type="ChEBI" id="CHEBI:37565"/>
        <dbReference type="ChEBI" id="CHEBI:57844"/>
        <dbReference type="ChEBI" id="CHEBI:59789"/>
        <dbReference type="ChEBI" id="CHEBI:131766"/>
        <dbReference type="EC" id="4.1.99.22"/>
    </reaction>
</comment>
<keyword evidence="3 12" id="KW-0949">S-adenosyl-L-methionine</keyword>
<dbReference type="InterPro" id="IPR013785">
    <property type="entry name" value="Aldolase_TIM"/>
</dbReference>
<dbReference type="GO" id="GO:0061798">
    <property type="term" value="F:GTP 3',8'-cyclase activity"/>
    <property type="evidence" value="ECO:0007669"/>
    <property type="project" value="UniProtKB-UniRule"/>
</dbReference>
<evidence type="ECO:0000256" key="6">
    <source>
        <dbReference type="ARBA" id="ARBA00023004"/>
    </source>
</evidence>
<comment type="pathway">
    <text evidence="12">Cofactor biosynthesis; molybdopterin biosynthesis.</text>
</comment>
<proteinExistence type="inferred from homology"/>
<keyword evidence="7 12" id="KW-0411">Iron-sulfur</keyword>
<dbReference type="InterPro" id="IPR013483">
    <property type="entry name" value="MoaA"/>
</dbReference>
<feature type="binding site" evidence="12">
    <location>
        <position position="142"/>
    </location>
    <ligand>
        <name>GTP</name>
        <dbReference type="ChEBI" id="CHEBI:37565"/>
    </ligand>
</feature>
<dbReference type="Gene3D" id="3.20.20.70">
    <property type="entry name" value="Aldolase class I"/>
    <property type="match status" value="1"/>
</dbReference>
<accession>A0AAW9QRP7</accession>
<protein>
    <recommendedName>
        <fullName evidence="1 12">GTP 3',8-cyclase</fullName>
        <ecNumber evidence="1 12">4.1.99.22</ecNumber>
    </recommendedName>
    <alternativeName>
        <fullName evidence="12">Molybdenum cofactor biosynthesis protein A</fullName>
    </alternativeName>
</protein>
<evidence type="ECO:0000256" key="1">
    <source>
        <dbReference type="ARBA" id="ARBA00012167"/>
    </source>
</evidence>
<evidence type="ECO:0000256" key="10">
    <source>
        <dbReference type="ARBA" id="ARBA00023239"/>
    </source>
</evidence>
<dbReference type="GO" id="GO:0006777">
    <property type="term" value="P:Mo-molybdopterin cofactor biosynthetic process"/>
    <property type="evidence" value="ECO:0007669"/>
    <property type="project" value="UniProtKB-UniRule"/>
</dbReference>
<dbReference type="SFLD" id="SFLDG01383">
    <property type="entry name" value="cyclic_pyranopterin_phosphate"/>
    <property type="match status" value="1"/>
</dbReference>
<feature type="binding site" evidence="12">
    <location>
        <position position="97"/>
    </location>
    <ligand>
        <name>[4Fe-4S] cluster</name>
        <dbReference type="ChEBI" id="CHEBI:49883"/>
        <label>1</label>
        <note>4Fe-4S-S-AdoMet</note>
    </ligand>
</feature>
<dbReference type="EC" id="4.1.99.22" evidence="1 12"/>
<dbReference type="SUPFAM" id="SSF102114">
    <property type="entry name" value="Radical SAM enzymes"/>
    <property type="match status" value="1"/>
</dbReference>
<feature type="binding site" evidence="12">
    <location>
        <position position="235"/>
    </location>
    <ligand>
        <name>GTP</name>
        <dbReference type="ChEBI" id="CHEBI:37565"/>
    </ligand>
</feature>
<keyword evidence="5 12" id="KW-0547">Nucleotide-binding</keyword>
<dbReference type="Proteomes" id="UP001328733">
    <property type="component" value="Unassembled WGS sequence"/>
</dbReference>
<gene>
    <name evidence="12 14" type="primary">moaA</name>
    <name evidence="14" type="ORF">V0288_02455</name>
</gene>
<comment type="similarity">
    <text evidence="12">Belongs to the radical SAM superfamily. MoaA family.</text>
</comment>
<keyword evidence="2 12" id="KW-0004">4Fe-4S</keyword>
<feature type="binding site" evidence="12">
    <location>
        <position position="335"/>
    </location>
    <ligand>
        <name>[4Fe-4S] cluster</name>
        <dbReference type="ChEBI" id="CHEBI:49883"/>
        <label>2</label>
        <note>4Fe-4S-substrate</note>
    </ligand>
</feature>
<feature type="binding site" evidence="12">
    <location>
        <position position="173"/>
    </location>
    <ligand>
        <name>GTP</name>
        <dbReference type="ChEBI" id="CHEBI:37565"/>
    </ligand>
</feature>
<evidence type="ECO:0000259" key="13">
    <source>
        <dbReference type="PROSITE" id="PS51918"/>
    </source>
</evidence>
<keyword evidence="6 12" id="KW-0408">Iron</keyword>
<evidence type="ECO:0000256" key="12">
    <source>
        <dbReference type="HAMAP-Rule" id="MF_01225"/>
    </source>
</evidence>
<feature type="binding site" evidence="12">
    <location>
        <begin position="337"/>
        <end position="339"/>
    </location>
    <ligand>
        <name>GTP</name>
        <dbReference type="ChEBI" id="CHEBI:37565"/>
    </ligand>
</feature>
<dbReference type="InterPro" id="IPR058240">
    <property type="entry name" value="rSAM_sf"/>
</dbReference>
<comment type="function">
    <text evidence="12">Catalyzes the cyclization of GTP to (8S)-3',8-cyclo-7,8-dihydroguanosine 5'-triphosphate.</text>
</comment>
<dbReference type="InterPro" id="IPR010505">
    <property type="entry name" value="MoaA_twitch"/>
</dbReference>
<feature type="binding site" evidence="12">
    <location>
        <position position="90"/>
    </location>
    <ligand>
        <name>GTP</name>
        <dbReference type="ChEBI" id="CHEBI:37565"/>
    </ligand>
</feature>
<keyword evidence="15" id="KW-1185">Reference proteome</keyword>
<evidence type="ECO:0000256" key="7">
    <source>
        <dbReference type="ARBA" id="ARBA00023014"/>
    </source>
</evidence>
<comment type="subunit">
    <text evidence="12">Monomer and homodimer.</text>
</comment>
<feature type="binding site" evidence="12">
    <location>
        <position position="197"/>
    </location>
    <ligand>
        <name>S-adenosyl-L-methionine</name>
        <dbReference type="ChEBI" id="CHEBI:59789"/>
    </ligand>
</feature>
<dbReference type="AlphaFoldDB" id="A0AAW9QRP7"/>
<dbReference type="GO" id="GO:0005525">
    <property type="term" value="F:GTP binding"/>
    <property type="evidence" value="ECO:0007669"/>
    <property type="project" value="UniProtKB-UniRule"/>
</dbReference>
<name>A0AAW9QRP7_9CHRO</name>
<dbReference type="SFLD" id="SFLDS00029">
    <property type="entry name" value="Radical_SAM"/>
    <property type="match status" value="1"/>
</dbReference>
<keyword evidence="4 12" id="KW-0479">Metal-binding</keyword>
<feature type="binding site" evidence="12">
    <location>
        <position position="101"/>
    </location>
    <ligand>
        <name>[4Fe-4S] cluster</name>
        <dbReference type="ChEBI" id="CHEBI:49883"/>
        <label>1</label>
        <note>4Fe-4S-S-AdoMet</note>
    </ligand>
</feature>
<keyword evidence="8 12" id="KW-0342">GTP-binding</keyword>
<dbReference type="NCBIfam" id="TIGR02666">
    <property type="entry name" value="moaA"/>
    <property type="match status" value="1"/>
</dbReference>
<dbReference type="InterPro" id="IPR006638">
    <property type="entry name" value="Elp3/MiaA/NifB-like_rSAM"/>
</dbReference>
<dbReference type="PANTHER" id="PTHR22960:SF0">
    <property type="entry name" value="MOLYBDENUM COFACTOR BIOSYNTHESIS PROTEIN 1"/>
    <property type="match status" value="1"/>
</dbReference>
<dbReference type="InterPro" id="IPR000385">
    <property type="entry name" value="MoaA_NifB_PqqE_Fe-S-bd_CS"/>
</dbReference>
<dbReference type="GO" id="GO:0061799">
    <property type="term" value="F:cyclic pyranopterin monophosphate synthase activity"/>
    <property type="evidence" value="ECO:0007669"/>
    <property type="project" value="TreeGrafter"/>
</dbReference>
<evidence type="ECO:0000256" key="4">
    <source>
        <dbReference type="ARBA" id="ARBA00022723"/>
    </source>
</evidence>
<dbReference type="SFLD" id="SFLDG01386">
    <property type="entry name" value="main_SPASM_domain-containing"/>
    <property type="match status" value="1"/>
</dbReference>
<dbReference type="PROSITE" id="PS01305">
    <property type="entry name" value="MOAA_NIFB_PQQE"/>
    <property type="match status" value="1"/>
</dbReference>
<dbReference type="CDD" id="cd21117">
    <property type="entry name" value="Twitch_MoaA"/>
    <property type="match status" value="1"/>
</dbReference>
<dbReference type="GO" id="GO:1904047">
    <property type="term" value="F:S-adenosyl-L-methionine binding"/>
    <property type="evidence" value="ECO:0007669"/>
    <property type="project" value="UniProtKB-UniRule"/>
</dbReference>
<dbReference type="SFLD" id="SFLDG01067">
    <property type="entry name" value="SPASM/twitch_domain_containing"/>
    <property type="match status" value="1"/>
</dbReference>
<dbReference type="CDD" id="cd01335">
    <property type="entry name" value="Radical_SAM"/>
    <property type="match status" value="1"/>
</dbReference>
<comment type="caution">
    <text evidence="14">The sequence shown here is derived from an EMBL/GenBank/DDBJ whole genome shotgun (WGS) entry which is preliminary data.</text>
</comment>
<feature type="binding site" evidence="12">
    <location>
        <position position="269"/>
    </location>
    <ligand>
        <name>S-adenosyl-L-methionine</name>
        <dbReference type="ChEBI" id="CHEBI:59789"/>
    </ligand>
</feature>
<dbReference type="SMART" id="SM00729">
    <property type="entry name" value="Elp3"/>
    <property type="match status" value="1"/>
</dbReference>
<dbReference type="InterPro" id="IPR050105">
    <property type="entry name" value="MoCo_biosynth_MoaA/MoaC"/>
</dbReference>
<dbReference type="EMBL" id="JBAFSM010000003">
    <property type="protein sequence ID" value="MEG3435968.1"/>
    <property type="molecule type" value="Genomic_DNA"/>
</dbReference>